<protein>
    <submittedName>
        <fullName evidence="3">F5/8 type C domain-containing protein</fullName>
    </submittedName>
</protein>
<reference evidence="3 4" key="1">
    <citation type="submission" date="2016-11" db="EMBL/GenBank/DDBJ databases">
        <authorList>
            <person name="Jaros S."/>
            <person name="Januszkiewicz K."/>
            <person name="Wedrychowicz H."/>
        </authorList>
    </citation>
    <scope>NUCLEOTIDE SEQUENCE [LARGE SCALE GENOMIC DNA]</scope>
    <source>
        <strain evidence="3 4">DSM 18772</strain>
    </source>
</reference>
<feature type="chain" id="PRO_5012861611" evidence="1">
    <location>
        <begin position="21"/>
        <end position="672"/>
    </location>
</feature>
<dbReference type="InterPro" id="IPR000421">
    <property type="entry name" value="FA58C"/>
</dbReference>
<name>A0A1M6J1P2_9BACT</name>
<feature type="signal peptide" evidence="1">
    <location>
        <begin position="1"/>
        <end position="20"/>
    </location>
</feature>
<gene>
    <name evidence="3" type="ORF">SAMN02745181_1982</name>
</gene>
<dbReference type="EMBL" id="FQYR01000003">
    <property type="protein sequence ID" value="SHJ40654.1"/>
    <property type="molecule type" value="Genomic_DNA"/>
</dbReference>
<dbReference type="InParanoid" id="A0A1M6J1P2"/>
<evidence type="ECO:0000313" key="4">
    <source>
        <dbReference type="Proteomes" id="UP000184510"/>
    </source>
</evidence>
<dbReference type="Pfam" id="PF00754">
    <property type="entry name" value="F5_F8_type_C"/>
    <property type="match status" value="1"/>
</dbReference>
<sequence>MLRTLLSIALLSFGTQSLLAVPTPEQLLRNQTHSYINESKLPESAESKEFATLLSKTPEWQRELCDSGPVEDAAKTVQVLFDIWKTDKELVKRPIDRAMATACALEGGHFDWNSEAMLERYEYFRDKWNLGLLNIMYKDLTVFERRYLAHGVQHRHLNGLESMEYQNTEVCLPAERYTGACWYARWILLNPFGDTIHGPLYYQPYRNSWTNAAEMIRNIGGVCGSLSNFGAAAAIANGVPAITMGEPGHCAYTVMIKHNQWQPAYSLSWKRGIHRPFYGQSSWGWHVLTNRAMADTKDVYASADIRRLAMDYGKKKLTGKALETIAIARRKYPLDWQNWQTSAELMNELNGPTSQWQELHQDTLQLLASTSPEAAWTLLDKYVYKHVLPEGKDKADDRERILLAYQKSISGWGVARWEYDRALSKQIKLLAGDKNLEDQFAVSCFGAHVKENTLTPVILEHQLSRIGKDDDRRSQFIASIGKGLSKGKGDDFNNVIDTLAKKILPDAAKNGDKSTFQFIGSLTKKVFKPTEISPEKFPGVLLSSGGTFTIDEPGNRWDNPARHWGVIEEHGGDFHTGSKNPHATIQLGNYGLLSGVTIVTRGGHIGRLNGAILETSLDGKEWTTVYTFSNVKRVNRIPLADKKIEAGYVRISHPNKQHLHFEKFHVYGKKIN</sequence>
<dbReference type="InterPro" id="IPR008979">
    <property type="entry name" value="Galactose-bd-like_sf"/>
</dbReference>
<dbReference type="Proteomes" id="UP000184510">
    <property type="component" value="Unassembled WGS sequence"/>
</dbReference>
<accession>A0A1M6J1P2</accession>
<dbReference type="STRING" id="1123071.SAMN02745181_1982"/>
<dbReference type="Gene3D" id="2.60.120.260">
    <property type="entry name" value="Galactose-binding domain-like"/>
    <property type="match status" value="1"/>
</dbReference>
<keyword evidence="4" id="KW-1185">Reference proteome</keyword>
<evidence type="ECO:0000256" key="1">
    <source>
        <dbReference type="SAM" id="SignalP"/>
    </source>
</evidence>
<dbReference type="AlphaFoldDB" id="A0A1M6J1P2"/>
<dbReference type="RefSeq" id="WP_143183552.1">
    <property type="nucleotide sequence ID" value="NZ_FQYR01000003.1"/>
</dbReference>
<keyword evidence="1" id="KW-0732">Signal</keyword>
<dbReference type="OrthoDB" id="198000at2"/>
<evidence type="ECO:0000313" key="3">
    <source>
        <dbReference type="EMBL" id="SHJ40654.1"/>
    </source>
</evidence>
<organism evidence="3 4">
    <name type="scientific">Rubritalea squalenifaciens DSM 18772</name>
    <dbReference type="NCBI Taxonomy" id="1123071"/>
    <lineage>
        <taxon>Bacteria</taxon>
        <taxon>Pseudomonadati</taxon>
        <taxon>Verrucomicrobiota</taxon>
        <taxon>Verrucomicrobiia</taxon>
        <taxon>Verrucomicrobiales</taxon>
        <taxon>Rubritaleaceae</taxon>
        <taxon>Rubritalea</taxon>
    </lineage>
</organism>
<feature type="domain" description="F5/8 type C" evidence="2">
    <location>
        <begin position="555"/>
        <end position="654"/>
    </location>
</feature>
<proteinExistence type="predicted"/>
<evidence type="ECO:0000259" key="2">
    <source>
        <dbReference type="Pfam" id="PF00754"/>
    </source>
</evidence>
<dbReference type="SUPFAM" id="SSF49785">
    <property type="entry name" value="Galactose-binding domain-like"/>
    <property type="match status" value="1"/>
</dbReference>